<dbReference type="GO" id="GO:0006146">
    <property type="term" value="P:adenine catabolic process"/>
    <property type="evidence" value="ECO:0007669"/>
    <property type="project" value="UniProtKB-UniRule"/>
</dbReference>
<dbReference type="Gene3D" id="3.20.20.140">
    <property type="entry name" value="Metal-dependent hydrolases"/>
    <property type="match status" value="1"/>
</dbReference>
<dbReference type="GO" id="GO:0009117">
    <property type="term" value="P:nucleotide metabolic process"/>
    <property type="evidence" value="ECO:0007669"/>
    <property type="project" value="UniProtKB-KW"/>
</dbReference>
<dbReference type="AlphaFoldDB" id="A0A1D2VR85"/>
<feature type="binding site" evidence="7">
    <location>
        <position position="292"/>
    </location>
    <ligand>
        <name>substrate</name>
    </ligand>
</feature>
<dbReference type="InterPro" id="IPR032466">
    <property type="entry name" value="Metal_Hydrolase"/>
</dbReference>
<name>A0A1D2VR85_9ASCO</name>
<dbReference type="HAMAP" id="MF_01962">
    <property type="entry name" value="Adenine_deaminase"/>
    <property type="match status" value="1"/>
</dbReference>
<feature type="active site" description="Proton donor" evidence="7">
    <location>
        <position position="213"/>
    </location>
</feature>
<dbReference type="PANTHER" id="PTHR43114:SF6">
    <property type="entry name" value="ADENINE DEAMINASE"/>
    <property type="match status" value="1"/>
</dbReference>
<dbReference type="FunCoup" id="A0A1D2VR85">
    <property type="interactions" value="614"/>
</dbReference>
<keyword evidence="11" id="KW-1185">Reference proteome</keyword>
<proteinExistence type="inferred from homology"/>
<dbReference type="InterPro" id="IPR006330">
    <property type="entry name" value="Ado/ade_deaminase"/>
</dbReference>
<dbReference type="NCBIfam" id="TIGR01430">
    <property type="entry name" value="aden_deam"/>
    <property type="match status" value="1"/>
</dbReference>
<dbReference type="GO" id="GO:0008270">
    <property type="term" value="F:zinc ion binding"/>
    <property type="evidence" value="ECO:0007669"/>
    <property type="project" value="UniProtKB-UniRule"/>
</dbReference>
<gene>
    <name evidence="7" type="primary">AAH1</name>
    <name evidence="10" type="ORF">ASCRUDRAFT_73777</name>
</gene>
<dbReference type="SUPFAM" id="SSF51556">
    <property type="entry name" value="Metallo-dependent hydrolases"/>
    <property type="match status" value="1"/>
</dbReference>
<evidence type="ECO:0000256" key="6">
    <source>
        <dbReference type="ARBA" id="ARBA00023242"/>
    </source>
</evidence>
<evidence type="ECO:0000256" key="4">
    <source>
        <dbReference type="ARBA" id="ARBA00022833"/>
    </source>
</evidence>
<feature type="binding site" evidence="7">
    <location>
        <position position="22"/>
    </location>
    <ligand>
        <name>Zn(2+)</name>
        <dbReference type="ChEBI" id="CHEBI:29105"/>
        <note>catalytic</note>
    </ligand>
</feature>
<dbReference type="Pfam" id="PF00962">
    <property type="entry name" value="A_deaminase"/>
    <property type="match status" value="1"/>
</dbReference>
<evidence type="ECO:0000256" key="5">
    <source>
        <dbReference type="ARBA" id="ARBA00023080"/>
    </source>
</evidence>
<feature type="site" description="Important for catalytic activity" evidence="7">
    <location>
        <position position="234"/>
    </location>
</feature>
<keyword evidence="1 7" id="KW-0963">Cytoplasm</keyword>
<dbReference type="EMBL" id="KV454475">
    <property type="protein sequence ID" value="ODV64077.1"/>
    <property type="molecule type" value="Genomic_DNA"/>
</dbReference>
<dbReference type="InterPro" id="IPR001365">
    <property type="entry name" value="A_deaminase_dom"/>
</dbReference>
<keyword evidence="3 7" id="KW-0378">Hydrolase</keyword>
<sequence length="388" mass="45806">MSEAITMENFLRELPKCEHHCHLEGTLTTELLFKLAKKNHIELPDDYPKTPEELNEKYRKVYTDLDEFLKYYYTGMEVLITETDFYQLTWELFLKINTQDVQHIEIFFDPQGHLSRNIEFDVFMSGMSRACEKAFNELGISSKLIMCFLRDFSKEDAFRAIELSRPYFQNDLIHGIGLDSSSESEFPPYLFRECYKEIKKSFPKVGLTAHGGEELGPESIIDCIRYLKVTRIDHGINAYKNLDLLKKLSKDKIMLTICPISEFKVQDITDYRQLHLEKYLQYNVPFSINSDDPVYFDGYILENYVKIQESYNWDMATWCKIARNSINCSWISDERKNELLANVNKVYIKYESIASGSKERESVTVAFVKLMFFCLFLIFFFYKFILNQ</sequence>
<keyword evidence="5 7" id="KW-0546">Nucleotide metabolism</keyword>
<dbReference type="GO" id="GO:0043103">
    <property type="term" value="P:hypoxanthine salvage"/>
    <property type="evidence" value="ECO:0007669"/>
    <property type="project" value="UniProtKB-UniRule"/>
</dbReference>
<comment type="subcellular location">
    <subcellularLocation>
        <location evidence="7">Cytoplasm</location>
    </subcellularLocation>
    <subcellularLocation>
        <location evidence="7">Nucleus</location>
    </subcellularLocation>
</comment>
<feature type="binding site" evidence="7">
    <location>
        <position position="291"/>
    </location>
    <ligand>
        <name>Zn(2+)</name>
        <dbReference type="ChEBI" id="CHEBI:29105"/>
        <note>catalytic</note>
    </ligand>
</feature>
<dbReference type="GO" id="GO:0005829">
    <property type="term" value="C:cytosol"/>
    <property type="evidence" value="ECO:0007669"/>
    <property type="project" value="TreeGrafter"/>
</dbReference>
<protein>
    <recommendedName>
        <fullName evidence="7">Adenine deaminase</fullName>
        <shortName evidence="7">ADE</shortName>
        <ecNumber evidence="7">3.5.4.2</ecNumber>
    </recommendedName>
    <alternativeName>
        <fullName evidence="7">Adenine aminohydrolase</fullName>
        <shortName evidence="7">AAH</shortName>
    </alternativeName>
</protein>
<dbReference type="RefSeq" id="XP_020050384.1">
    <property type="nucleotide sequence ID" value="XM_020192434.1"/>
</dbReference>
<dbReference type="Proteomes" id="UP000095038">
    <property type="component" value="Unassembled WGS sequence"/>
</dbReference>
<keyword evidence="8" id="KW-0472">Membrane</keyword>
<dbReference type="EC" id="3.5.4.2" evidence="7"/>
<feature type="transmembrane region" description="Helical" evidence="8">
    <location>
        <begin position="366"/>
        <end position="386"/>
    </location>
</feature>
<evidence type="ECO:0000256" key="1">
    <source>
        <dbReference type="ARBA" id="ARBA00022490"/>
    </source>
</evidence>
<dbReference type="OrthoDB" id="272271at2759"/>
<dbReference type="InterPro" id="IPR028892">
    <property type="entry name" value="ADE"/>
</dbReference>
<evidence type="ECO:0000313" key="11">
    <source>
        <dbReference type="Proteomes" id="UP000095038"/>
    </source>
</evidence>
<dbReference type="InterPro" id="IPR006650">
    <property type="entry name" value="A/AMP_deam_AS"/>
</dbReference>
<comment type="catalytic activity">
    <reaction evidence="7">
        <text>adenine + H2O + H(+) = hypoxanthine + NH4(+)</text>
        <dbReference type="Rhea" id="RHEA:23688"/>
        <dbReference type="ChEBI" id="CHEBI:15377"/>
        <dbReference type="ChEBI" id="CHEBI:15378"/>
        <dbReference type="ChEBI" id="CHEBI:16708"/>
        <dbReference type="ChEBI" id="CHEBI:17368"/>
        <dbReference type="ChEBI" id="CHEBI:28938"/>
        <dbReference type="EC" id="3.5.4.2"/>
    </reaction>
</comment>
<comment type="cofactor">
    <cofactor evidence="7">
        <name>Zn(2+)</name>
        <dbReference type="ChEBI" id="CHEBI:29105"/>
    </cofactor>
    <text evidence="7">Binds 1 zinc ion per subunit.</text>
</comment>
<keyword evidence="2 7" id="KW-0479">Metal-binding</keyword>
<organism evidence="10 11">
    <name type="scientific">Ascoidea rubescens DSM 1968</name>
    <dbReference type="NCBI Taxonomy" id="1344418"/>
    <lineage>
        <taxon>Eukaryota</taxon>
        <taxon>Fungi</taxon>
        <taxon>Dikarya</taxon>
        <taxon>Ascomycota</taxon>
        <taxon>Saccharomycotina</taxon>
        <taxon>Saccharomycetes</taxon>
        <taxon>Ascoideaceae</taxon>
        <taxon>Ascoidea</taxon>
    </lineage>
</organism>
<dbReference type="GeneID" id="30966070"/>
<evidence type="ECO:0000256" key="7">
    <source>
        <dbReference type="HAMAP-Rule" id="MF_03145"/>
    </source>
</evidence>
<evidence type="ECO:0000256" key="2">
    <source>
        <dbReference type="ARBA" id="ARBA00022723"/>
    </source>
</evidence>
<dbReference type="GO" id="GO:0005634">
    <property type="term" value="C:nucleus"/>
    <property type="evidence" value="ECO:0007669"/>
    <property type="project" value="UniProtKB-SubCell"/>
</dbReference>
<accession>A0A1D2VR85</accession>
<feature type="binding site" evidence="7">
    <location>
        <position position="210"/>
    </location>
    <ligand>
        <name>Zn(2+)</name>
        <dbReference type="ChEBI" id="CHEBI:29105"/>
        <note>catalytic</note>
    </ligand>
</feature>
<evidence type="ECO:0000259" key="9">
    <source>
        <dbReference type="Pfam" id="PF00962"/>
    </source>
</evidence>
<dbReference type="GO" id="GO:0000034">
    <property type="term" value="F:adenine deaminase activity"/>
    <property type="evidence" value="ECO:0007669"/>
    <property type="project" value="UniProtKB-UniRule"/>
</dbReference>
<dbReference type="PROSITE" id="PS00485">
    <property type="entry name" value="A_DEAMINASE"/>
    <property type="match status" value="1"/>
</dbReference>
<dbReference type="InParanoid" id="A0A1D2VR85"/>
<dbReference type="PANTHER" id="PTHR43114">
    <property type="entry name" value="ADENINE DEAMINASE"/>
    <property type="match status" value="1"/>
</dbReference>
<keyword evidence="4 7" id="KW-0862">Zinc</keyword>
<reference evidence="11" key="1">
    <citation type="submission" date="2016-05" db="EMBL/GenBank/DDBJ databases">
        <title>Comparative genomics of biotechnologically important yeasts.</title>
        <authorList>
            <consortium name="DOE Joint Genome Institute"/>
            <person name="Riley R."/>
            <person name="Haridas S."/>
            <person name="Wolfe K.H."/>
            <person name="Lopes M.R."/>
            <person name="Hittinger C.T."/>
            <person name="Goker M."/>
            <person name="Salamov A."/>
            <person name="Wisecaver J."/>
            <person name="Long T.M."/>
            <person name="Aerts A.L."/>
            <person name="Barry K."/>
            <person name="Choi C."/>
            <person name="Clum A."/>
            <person name="Coughlan A.Y."/>
            <person name="Deshpande S."/>
            <person name="Douglass A.P."/>
            <person name="Hanson S.J."/>
            <person name="Klenk H.-P."/>
            <person name="Labutti K."/>
            <person name="Lapidus A."/>
            <person name="Lindquist E."/>
            <person name="Lipzen A."/>
            <person name="Meier-Kolthoff J.P."/>
            <person name="Ohm R.A."/>
            <person name="Otillar R.P."/>
            <person name="Pangilinan J."/>
            <person name="Peng Y."/>
            <person name="Rokas A."/>
            <person name="Rosa C.A."/>
            <person name="Scheuner C."/>
            <person name="Sibirny A.A."/>
            <person name="Slot J.C."/>
            <person name="Stielow J.B."/>
            <person name="Sun H."/>
            <person name="Kurtzman C.P."/>
            <person name="Blackwell M."/>
            <person name="Grigoriev I.V."/>
            <person name="Jeffries T.W."/>
        </authorList>
    </citation>
    <scope>NUCLEOTIDE SEQUENCE [LARGE SCALE GENOMIC DNA]</scope>
    <source>
        <strain evidence="11">DSM 1968</strain>
    </source>
</reference>
<keyword evidence="8" id="KW-1133">Transmembrane helix</keyword>
<feature type="domain" description="Adenosine deaminase" evidence="9">
    <location>
        <begin position="15"/>
        <end position="345"/>
    </location>
</feature>
<dbReference type="GO" id="GO:0009168">
    <property type="term" value="P:purine ribonucleoside monophosphate biosynthetic process"/>
    <property type="evidence" value="ECO:0007669"/>
    <property type="project" value="InterPro"/>
</dbReference>
<keyword evidence="6 7" id="KW-0539">Nucleus</keyword>
<keyword evidence="8" id="KW-0812">Transmembrane</keyword>
<feature type="binding site" evidence="7">
    <location>
        <position position="20"/>
    </location>
    <ligand>
        <name>Zn(2+)</name>
        <dbReference type="ChEBI" id="CHEBI:29105"/>
        <note>catalytic</note>
    </ligand>
</feature>
<evidence type="ECO:0000256" key="3">
    <source>
        <dbReference type="ARBA" id="ARBA00022801"/>
    </source>
</evidence>
<comment type="similarity">
    <text evidence="7">Belongs to the metallo-dependent hydrolases superfamily. Adenosine and AMP deaminases family. Adenine deaminase type 2 subfamily.</text>
</comment>
<evidence type="ECO:0000313" key="10">
    <source>
        <dbReference type="EMBL" id="ODV64077.1"/>
    </source>
</evidence>
<dbReference type="STRING" id="1344418.A0A1D2VR85"/>
<evidence type="ECO:0000256" key="8">
    <source>
        <dbReference type="SAM" id="Phobius"/>
    </source>
</evidence>
<comment type="function">
    <text evidence="7">Catalyzes the hydrolytic deamination of adenine to hypoxanthine. Plays an important role in the purine salvage pathway and in nitrogen catabolism.</text>
</comment>